<dbReference type="Pfam" id="PF25545">
    <property type="entry name" value="DUF7924"/>
    <property type="match status" value="1"/>
</dbReference>
<evidence type="ECO:0000259" key="2">
    <source>
        <dbReference type="Pfam" id="PF25545"/>
    </source>
</evidence>
<reference evidence="3" key="2">
    <citation type="submission" date="2023-05" db="EMBL/GenBank/DDBJ databases">
        <authorList>
            <consortium name="Lawrence Berkeley National Laboratory"/>
            <person name="Steindorff A."/>
            <person name="Hensen N."/>
            <person name="Bonometti L."/>
            <person name="Westerberg I."/>
            <person name="Brannstrom I.O."/>
            <person name="Guillou S."/>
            <person name="Cros-Aarteil S."/>
            <person name="Calhoun S."/>
            <person name="Haridas S."/>
            <person name="Kuo A."/>
            <person name="Mondo S."/>
            <person name="Pangilinan J."/>
            <person name="Riley R."/>
            <person name="Labutti K."/>
            <person name="Andreopoulos B."/>
            <person name="Lipzen A."/>
            <person name="Chen C."/>
            <person name="Yanf M."/>
            <person name="Daum C."/>
            <person name="Ng V."/>
            <person name="Clum A."/>
            <person name="Ohm R."/>
            <person name="Martin F."/>
            <person name="Silar P."/>
            <person name="Natvig D."/>
            <person name="Lalanne C."/>
            <person name="Gautier V."/>
            <person name="Ament-Velasquez S.L."/>
            <person name="Kruys A."/>
            <person name="Hutchinson M.I."/>
            <person name="Powell A.J."/>
            <person name="Barry K."/>
            <person name="Miller A.N."/>
            <person name="Grigoriev I.V."/>
            <person name="Debuchy R."/>
            <person name="Gladieux P."/>
            <person name="Thoren M.H."/>
            <person name="Johannesson H."/>
        </authorList>
    </citation>
    <scope>NUCLEOTIDE SEQUENCE</scope>
    <source>
        <strain evidence="3">CBS 892.96</strain>
    </source>
</reference>
<feature type="region of interest" description="Disordered" evidence="1">
    <location>
        <begin position="1"/>
        <end position="90"/>
    </location>
</feature>
<dbReference type="AlphaFoldDB" id="A0AAN6WE69"/>
<evidence type="ECO:0000313" key="3">
    <source>
        <dbReference type="EMBL" id="KAK4180089.1"/>
    </source>
</evidence>
<dbReference type="InterPro" id="IPR057684">
    <property type="entry name" value="DUF7924"/>
</dbReference>
<name>A0AAN6WE69_9PEZI</name>
<dbReference type="Proteomes" id="UP001302321">
    <property type="component" value="Unassembled WGS sequence"/>
</dbReference>
<keyword evidence="4" id="KW-1185">Reference proteome</keyword>
<accession>A0AAN6WE69</accession>
<comment type="caution">
    <text evidence="3">The sequence shown here is derived from an EMBL/GenBank/DDBJ whole genome shotgun (WGS) entry which is preliminary data.</text>
</comment>
<reference evidence="3" key="1">
    <citation type="journal article" date="2023" name="Mol. Phylogenet. Evol.">
        <title>Genome-scale phylogeny and comparative genomics of the fungal order Sordariales.</title>
        <authorList>
            <person name="Hensen N."/>
            <person name="Bonometti L."/>
            <person name="Westerberg I."/>
            <person name="Brannstrom I.O."/>
            <person name="Guillou S."/>
            <person name="Cros-Aarteil S."/>
            <person name="Calhoun S."/>
            <person name="Haridas S."/>
            <person name="Kuo A."/>
            <person name="Mondo S."/>
            <person name="Pangilinan J."/>
            <person name="Riley R."/>
            <person name="LaButti K."/>
            <person name="Andreopoulos B."/>
            <person name="Lipzen A."/>
            <person name="Chen C."/>
            <person name="Yan M."/>
            <person name="Daum C."/>
            <person name="Ng V."/>
            <person name="Clum A."/>
            <person name="Steindorff A."/>
            <person name="Ohm R.A."/>
            <person name="Martin F."/>
            <person name="Silar P."/>
            <person name="Natvig D.O."/>
            <person name="Lalanne C."/>
            <person name="Gautier V."/>
            <person name="Ament-Velasquez S.L."/>
            <person name="Kruys A."/>
            <person name="Hutchinson M.I."/>
            <person name="Powell A.J."/>
            <person name="Barry K."/>
            <person name="Miller A.N."/>
            <person name="Grigoriev I.V."/>
            <person name="Debuchy R."/>
            <person name="Gladieux P."/>
            <person name="Hiltunen Thoren M."/>
            <person name="Johannesson H."/>
        </authorList>
    </citation>
    <scope>NUCLEOTIDE SEQUENCE</scope>
    <source>
        <strain evidence="3">CBS 892.96</strain>
    </source>
</reference>
<feature type="compositionally biased region" description="Basic and acidic residues" evidence="1">
    <location>
        <begin position="43"/>
        <end position="74"/>
    </location>
</feature>
<sequence>MASTQDSASIEAPITGVKRSSAPRARGRLPKQPATKRTGRNQGGERKQLVEDTPEHSLEPAQKRQRTSDTRPENIFDESATGTGAPGHATDPIVFWVKEGRWPKEIDQTLSHTTPSDQERGEKSAPYRNAQYPLLLEIRGSYMGKLPLGIADESRRLCKALLALEQPAPKKSLFGDDLFESVCNVLKNKNEVRVLQDISRPIIPSAKQCALRAKSLSRLIESINEGWNNSIPLTGTCPQSDYSLAKPSPFIGDLIARDRSLFMAT</sequence>
<feature type="domain" description="DUF7924" evidence="2">
    <location>
        <begin position="179"/>
        <end position="244"/>
    </location>
</feature>
<evidence type="ECO:0000256" key="1">
    <source>
        <dbReference type="SAM" id="MobiDB-lite"/>
    </source>
</evidence>
<proteinExistence type="predicted"/>
<evidence type="ECO:0000313" key="4">
    <source>
        <dbReference type="Proteomes" id="UP001302321"/>
    </source>
</evidence>
<gene>
    <name evidence="3" type="ORF">QBC36DRAFT_384613</name>
</gene>
<dbReference type="EMBL" id="MU866104">
    <property type="protein sequence ID" value="KAK4180089.1"/>
    <property type="molecule type" value="Genomic_DNA"/>
</dbReference>
<organism evidence="3 4">
    <name type="scientific">Triangularia setosa</name>
    <dbReference type="NCBI Taxonomy" id="2587417"/>
    <lineage>
        <taxon>Eukaryota</taxon>
        <taxon>Fungi</taxon>
        <taxon>Dikarya</taxon>
        <taxon>Ascomycota</taxon>
        <taxon>Pezizomycotina</taxon>
        <taxon>Sordariomycetes</taxon>
        <taxon>Sordariomycetidae</taxon>
        <taxon>Sordariales</taxon>
        <taxon>Podosporaceae</taxon>
        <taxon>Triangularia</taxon>
    </lineage>
</organism>
<protein>
    <recommendedName>
        <fullName evidence="2">DUF7924 domain-containing protein</fullName>
    </recommendedName>
</protein>